<keyword evidence="3" id="KW-0804">Transcription</keyword>
<evidence type="ECO:0000256" key="2">
    <source>
        <dbReference type="ARBA" id="ARBA00023125"/>
    </source>
</evidence>
<accession>A0AAV2DHH6</accession>
<feature type="domain" description="NAC" evidence="6">
    <location>
        <begin position="41"/>
        <end position="193"/>
    </location>
</feature>
<evidence type="ECO:0000256" key="4">
    <source>
        <dbReference type="ARBA" id="ARBA00023242"/>
    </source>
</evidence>
<dbReference type="Pfam" id="PF02365">
    <property type="entry name" value="NAM"/>
    <property type="match status" value="1"/>
</dbReference>
<keyword evidence="4" id="KW-0539">Nucleus</keyword>
<dbReference type="Proteomes" id="UP001497516">
    <property type="component" value="Chromosome 3"/>
</dbReference>
<dbReference type="InterPro" id="IPR003441">
    <property type="entry name" value="NAC-dom"/>
</dbReference>
<feature type="compositionally biased region" description="Low complexity" evidence="5">
    <location>
        <begin position="205"/>
        <end position="229"/>
    </location>
</feature>
<dbReference type="PROSITE" id="PS51005">
    <property type="entry name" value="NAC"/>
    <property type="match status" value="1"/>
</dbReference>
<dbReference type="PANTHER" id="PTHR31744:SF114">
    <property type="entry name" value="PROTEIN CUP-SHAPED COTYLEDON 2"/>
    <property type="match status" value="1"/>
</dbReference>
<dbReference type="AlphaFoldDB" id="A0AAV2DHH6"/>
<keyword evidence="2" id="KW-0238">DNA-binding</keyword>
<evidence type="ECO:0000256" key="3">
    <source>
        <dbReference type="ARBA" id="ARBA00023163"/>
    </source>
</evidence>
<keyword evidence="8" id="KW-1185">Reference proteome</keyword>
<name>A0AAV2DHH6_9ROSI</name>
<evidence type="ECO:0000256" key="1">
    <source>
        <dbReference type="ARBA" id="ARBA00023015"/>
    </source>
</evidence>
<dbReference type="Gene3D" id="2.170.150.80">
    <property type="entry name" value="NAC domain"/>
    <property type="match status" value="1"/>
</dbReference>
<reference evidence="7 8" key="1">
    <citation type="submission" date="2024-04" db="EMBL/GenBank/DDBJ databases">
        <authorList>
            <person name="Fracassetti M."/>
        </authorList>
    </citation>
    <scope>NUCLEOTIDE SEQUENCE [LARGE SCALE GENOMIC DNA]</scope>
</reference>
<feature type="region of interest" description="Disordered" evidence="5">
    <location>
        <begin position="201"/>
        <end position="277"/>
    </location>
</feature>
<dbReference type="PANTHER" id="PTHR31744">
    <property type="entry name" value="PROTEIN CUP-SHAPED COTYLEDON 2-RELATED"/>
    <property type="match status" value="1"/>
</dbReference>
<evidence type="ECO:0000313" key="8">
    <source>
        <dbReference type="Proteomes" id="UP001497516"/>
    </source>
</evidence>
<protein>
    <recommendedName>
        <fullName evidence="6">NAC domain-containing protein</fullName>
    </recommendedName>
</protein>
<proteinExistence type="predicted"/>
<gene>
    <name evidence="7" type="ORF">LTRI10_LOCUS15274</name>
</gene>
<dbReference type="GO" id="GO:0006355">
    <property type="term" value="P:regulation of DNA-templated transcription"/>
    <property type="evidence" value="ECO:0007669"/>
    <property type="project" value="InterPro"/>
</dbReference>
<dbReference type="FunFam" id="2.170.150.80:FF:000006">
    <property type="entry name" value="NAC domain-containing protein 100-like"/>
    <property type="match status" value="1"/>
</dbReference>
<keyword evidence="1" id="KW-0805">Transcription regulation</keyword>
<evidence type="ECO:0000256" key="5">
    <source>
        <dbReference type="SAM" id="MobiDB-lite"/>
    </source>
</evidence>
<dbReference type="EMBL" id="OZ034816">
    <property type="protein sequence ID" value="CAL1373341.1"/>
    <property type="molecule type" value="Genomic_DNA"/>
</dbReference>
<sequence length="389" mass="42930">MDPQLLLDCFPHTTTHRYNAAADNNNYNPNYTTTTASKQLLPPGFRFHPTDEELITYYLLKKVMDSTFSGRAIAEVDLNKCEPWHLPEKAKMGEKEWYFFSLRDRKYPTGLRTNRATEAGYWKATGKDREIYSTKTSALVGMKKTLVFYRGRAPKGEKSNWVMHEYRLDGKFAYHYLSRSSKDEWVISRVFQKSGVGAGGNGCTASNNSAASSAKKPRSSAAMSSGSSAYQEVSSPPSAVSHLPALLDPTTADSYSYGGGGAGRHHQQQHVSCFSTGTTSSTTTVAAAAASDHHHQMMTMFNNNGLMMSPDHHHYQRNVLSSTTSAFPSLRSLQENLNLPLPHHLFFPPPPTSASAVFPPSSFGGGGMMSWMEEGKVGTASELDCMWTY</sequence>
<organism evidence="7 8">
    <name type="scientific">Linum trigynum</name>
    <dbReference type="NCBI Taxonomy" id="586398"/>
    <lineage>
        <taxon>Eukaryota</taxon>
        <taxon>Viridiplantae</taxon>
        <taxon>Streptophyta</taxon>
        <taxon>Embryophyta</taxon>
        <taxon>Tracheophyta</taxon>
        <taxon>Spermatophyta</taxon>
        <taxon>Magnoliopsida</taxon>
        <taxon>eudicotyledons</taxon>
        <taxon>Gunneridae</taxon>
        <taxon>Pentapetalae</taxon>
        <taxon>rosids</taxon>
        <taxon>fabids</taxon>
        <taxon>Malpighiales</taxon>
        <taxon>Linaceae</taxon>
        <taxon>Linum</taxon>
    </lineage>
</organism>
<dbReference type="GO" id="GO:0000976">
    <property type="term" value="F:transcription cis-regulatory region binding"/>
    <property type="evidence" value="ECO:0007669"/>
    <property type="project" value="UniProtKB-ARBA"/>
</dbReference>
<evidence type="ECO:0000259" key="6">
    <source>
        <dbReference type="PROSITE" id="PS51005"/>
    </source>
</evidence>
<dbReference type="SUPFAM" id="SSF101941">
    <property type="entry name" value="NAC domain"/>
    <property type="match status" value="1"/>
</dbReference>
<evidence type="ECO:0000313" key="7">
    <source>
        <dbReference type="EMBL" id="CAL1373341.1"/>
    </source>
</evidence>
<dbReference type="InterPro" id="IPR036093">
    <property type="entry name" value="NAC_dom_sf"/>
</dbReference>